<dbReference type="FunFam" id="1.20.1250.20:FF:000125">
    <property type="entry name" value="Sugar efflux transporter SetB"/>
    <property type="match status" value="1"/>
</dbReference>
<accession>A0A7G2IK39</accession>
<evidence type="ECO:0000256" key="2">
    <source>
        <dbReference type="ARBA" id="ARBA00022448"/>
    </source>
</evidence>
<dbReference type="GO" id="GO:0036448">
    <property type="term" value="P:cellular response to glucose-phosphate stress"/>
    <property type="evidence" value="ECO:0007669"/>
    <property type="project" value="TreeGrafter"/>
</dbReference>
<evidence type="ECO:0000313" key="10">
    <source>
        <dbReference type="Proteomes" id="UP000019194"/>
    </source>
</evidence>
<feature type="transmembrane region" description="Helical" evidence="8">
    <location>
        <begin position="85"/>
        <end position="102"/>
    </location>
</feature>
<dbReference type="PANTHER" id="PTHR23535:SF2">
    <property type="entry name" value="SUGAR EFFLUX TRANSPORTER A-RELATED"/>
    <property type="match status" value="1"/>
</dbReference>
<keyword evidence="7 8" id="KW-0472">Membrane</keyword>
<reference evidence="9 10" key="1">
    <citation type="submission" date="2013-10" db="EMBL/GenBank/DDBJ databases">
        <title>Antibiotic resistance diversity of beta-lactamase producers in the General Hospital Vienna.</title>
        <authorList>
            <person name="Barisic I."/>
            <person name="Mitteregger D."/>
            <person name="Hirschl A.M."/>
            <person name="Noehammer C."/>
            <person name="Wiesinger-Mayr H."/>
        </authorList>
    </citation>
    <scope>NUCLEOTIDE SEQUENCE [LARGE SCALE GENOMIC DNA]</scope>
    <source>
        <strain evidence="9 10">ISC11</strain>
    </source>
</reference>
<dbReference type="Gene3D" id="1.20.1250.20">
    <property type="entry name" value="MFS general substrate transporter like domains"/>
    <property type="match status" value="1"/>
</dbReference>
<dbReference type="GO" id="GO:1904659">
    <property type="term" value="P:D-glucose transmembrane transport"/>
    <property type="evidence" value="ECO:0007669"/>
    <property type="project" value="TreeGrafter"/>
</dbReference>
<dbReference type="GO" id="GO:0005351">
    <property type="term" value="F:carbohydrate:proton symporter activity"/>
    <property type="evidence" value="ECO:0007669"/>
    <property type="project" value="TreeGrafter"/>
</dbReference>
<proteinExistence type="predicted"/>
<dbReference type="AlphaFoldDB" id="A0A7G2IK39"/>
<feature type="transmembrane region" description="Helical" evidence="8">
    <location>
        <begin position="142"/>
        <end position="159"/>
    </location>
</feature>
<feature type="transmembrane region" description="Helical" evidence="8">
    <location>
        <begin position="165"/>
        <end position="195"/>
    </location>
</feature>
<dbReference type="InterPro" id="IPR036259">
    <property type="entry name" value="MFS_trans_sf"/>
</dbReference>
<feature type="transmembrane region" description="Helical" evidence="8">
    <location>
        <begin position="108"/>
        <end position="130"/>
    </location>
</feature>
<evidence type="ECO:0000256" key="5">
    <source>
        <dbReference type="ARBA" id="ARBA00022692"/>
    </source>
</evidence>
<evidence type="ECO:0000256" key="4">
    <source>
        <dbReference type="ARBA" id="ARBA00022597"/>
    </source>
</evidence>
<dbReference type="Proteomes" id="UP000019194">
    <property type="component" value="Unassembled WGS sequence"/>
</dbReference>
<sequence>MHNTPVAATPKAFDLTSSAFLLVAFLTGIAGALQTPTLSLFLTDEVHARPGMVGFFFFTGSAVIGILVSQFLAGRSDKKRRSQNLIVFCCVLGMLACVLFAWNRNYFILLFIGVFLSSFGSTANPQMFALAREHADRTGREAVMFSSILRAQVSLAWVIGPPLAYALAMGFSFTVMYLSAAVAFVVCGVMVWLFLPSMSKKRAARNRRS</sequence>
<keyword evidence="3" id="KW-1003">Cell membrane</keyword>
<comment type="subcellular location">
    <subcellularLocation>
        <location evidence="1">Cell membrane</location>
        <topology evidence="1">Multi-pass membrane protein</topology>
    </subcellularLocation>
</comment>
<evidence type="ECO:0000256" key="7">
    <source>
        <dbReference type="ARBA" id="ARBA00023136"/>
    </source>
</evidence>
<dbReference type="EMBL" id="CBWP010000021">
    <property type="protein sequence ID" value="CDL37128.1"/>
    <property type="molecule type" value="Genomic_DNA"/>
</dbReference>
<evidence type="ECO:0000256" key="6">
    <source>
        <dbReference type="ARBA" id="ARBA00022989"/>
    </source>
</evidence>
<keyword evidence="6 8" id="KW-1133">Transmembrane helix</keyword>
<evidence type="ECO:0000313" key="9">
    <source>
        <dbReference type="EMBL" id="CDL37128.1"/>
    </source>
</evidence>
<comment type="caution">
    <text evidence="9">The sequence shown here is derived from an EMBL/GenBank/DDBJ whole genome shotgun (WGS) entry which is preliminary data.</text>
</comment>
<evidence type="ECO:0000256" key="3">
    <source>
        <dbReference type="ARBA" id="ARBA00022475"/>
    </source>
</evidence>
<dbReference type="PANTHER" id="PTHR23535">
    <property type="entry name" value="SUGAR EFFLUX TRANSPORTER A-RELATED"/>
    <property type="match status" value="1"/>
</dbReference>
<dbReference type="GO" id="GO:0015767">
    <property type="term" value="P:lactose transport"/>
    <property type="evidence" value="ECO:0007669"/>
    <property type="project" value="TreeGrafter"/>
</dbReference>
<name>A0A7G2IK39_CITFR</name>
<keyword evidence="5 8" id="KW-0812">Transmembrane</keyword>
<dbReference type="SUPFAM" id="SSF103473">
    <property type="entry name" value="MFS general substrate transporter"/>
    <property type="match status" value="1"/>
</dbReference>
<keyword evidence="4" id="KW-0762">Sugar transport</keyword>
<evidence type="ECO:0000256" key="8">
    <source>
        <dbReference type="SAM" id="Phobius"/>
    </source>
</evidence>
<dbReference type="GO" id="GO:0005886">
    <property type="term" value="C:plasma membrane"/>
    <property type="evidence" value="ECO:0007669"/>
    <property type="project" value="UniProtKB-SubCell"/>
</dbReference>
<keyword evidence="2" id="KW-0813">Transport</keyword>
<dbReference type="InterPro" id="IPR011701">
    <property type="entry name" value="MFS"/>
</dbReference>
<evidence type="ECO:0000256" key="1">
    <source>
        <dbReference type="ARBA" id="ARBA00004651"/>
    </source>
</evidence>
<organism evidence="9 10">
    <name type="scientific">Citrobacter freundii</name>
    <dbReference type="NCBI Taxonomy" id="546"/>
    <lineage>
        <taxon>Bacteria</taxon>
        <taxon>Pseudomonadati</taxon>
        <taxon>Pseudomonadota</taxon>
        <taxon>Gammaproteobacteria</taxon>
        <taxon>Enterobacterales</taxon>
        <taxon>Enterobacteriaceae</taxon>
        <taxon>Citrobacter</taxon>
        <taxon>Citrobacter freundii complex</taxon>
    </lineage>
</organism>
<dbReference type="Pfam" id="PF07690">
    <property type="entry name" value="MFS_1"/>
    <property type="match status" value="1"/>
</dbReference>
<feature type="transmembrane region" description="Helical" evidence="8">
    <location>
        <begin position="12"/>
        <end position="33"/>
    </location>
</feature>
<feature type="transmembrane region" description="Helical" evidence="8">
    <location>
        <begin position="53"/>
        <end position="73"/>
    </location>
</feature>
<protein>
    <submittedName>
        <fullName evidence="9">Sugar efflux transporter B</fullName>
    </submittedName>
</protein>